<name>A0ABN7GE38_9GAMM</name>
<evidence type="ECO:0000313" key="1">
    <source>
        <dbReference type="EMBL" id="CAB5508084.1"/>
    </source>
</evidence>
<reference evidence="1 2" key="1">
    <citation type="submission" date="2020-05" db="EMBL/GenBank/DDBJ databases">
        <authorList>
            <person name="Petersen J."/>
            <person name="Sayavedra L."/>
        </authorList>
    </citation>
    <scope>NUCLEOTIDE SEQUENCE [LARGE SCALE GENOMIC DNA]</scope>
    <source>
        <strain evidence="1">B azoricus SOX ET2 1586I</strain>
    </source>
</reference>
<protein>
    <submittedName>
        <fullName evidence="1">Uncharacterized protein</fullName>
    </submittedName>
</protein>
<gene>
    <name evidence="1" type="ORF">AZO1586I_2359</name>
</gene>
<feature type="non-terminal residue" evidence="1">
    <location>
        <position position="27"/>
    </location>
</feature>
<accession>A0ABN7GE38</accession>
<evidence type="ECO:0000313" key="2">
    <source>
        <dbReference type="Proteomes" id="UP000626656"/>
    </source>
</evidence>
<keyword evidence="2" id="KW-1185">Reference proteome</keyword>
<proteinExistence type="predicted"/>
<dbReference type="EMBL" id="CAHJWF010000521">
    <property type="protein sequence ID" value="CAB5508084.1"/>
    <property type="molecule type" value="Genomic_DNA"/>
</dbReference>
<sequence length="27" mass="2893">MGEISQLKGLGVTSEQQLNAIGVYTKK</sequence>
<organism evidence="1 2">
    <name type="scientific">Bathymodiolus thermophilus thioautotrophic gill symbiont</name>
    <dbReference type="NCBI Taxonomy" id="2360"/>
    <lineage>
        <taxon>Bacteria</taxon>
        <taxon>Pseudomonadati</taxon>
        <taxon>Pseudomonadota</taxon>
        <taxon>Gammaproteobacteria</taxon>
        <taxon>sulfur-oxidizing symbionts</taxon>
    </lineage>
</organism>
<dbReference type="Proteomes" id="UP000626656">
    <property type="component" value="Unassembled WGS sequence"/>
</dbReference>
<comment type="caution">
    <text evidence="1">The sequence shown here is derived from an EMBL/GenBank/DDBJ whole genome shotgun (WGS) entry which is preliminary data.</text>
</comment>